<evidence type="ECO:0000313" key="4">
    <source>
        <dbReference type="Proteomes" id="UP000654075"/>
    </source>
</evidence>
<evidence type="ECO:0000256" key="1">
    <source>
        <dbReference type="SAM" id="MobiDB-lite"/>
    </source>
</evidence>
<sequence length="563" mass="62490">VPPHLTMQSTGGSSSSSRPHGRCRPRQILLLGVAASLLDLGLRTRGLAPLPLPTSFAVSGPPGVRGQSPVARAAFDLGKAVSGMFGGGEDEASQFAVPKDVAALVEGLKSSTEASLNLRCSRLDVEIPPAYKLGVEGDKKKGRLLVDKINADDEEVARSDRELARVFVEMFLEIGPGLMIVFRNKALATAARATWKLETKTEGRVISFPETPKSAFAAEVGVPAKFMQKLTEGGCKCLIVVGPYMEQLRLIEEIGNQVQDQMGIILLNSRIHGKDRITEKKFPARLRASLQQTYTPSYHVRFLERKNGILFRMVGADGKAPWIVAQQKELFGGQPVTQEVLRSDQEPSAAEIRAAFQSALFAVVAFTAAFEFAMPTVRRARKNLSEYQGWPKGIYPMSDGWVPPCYPNEEELIEYEEKMNARRKATLVKRHICVKEQQYEQLSKKEFAEKSEYSLLAFPISEGDYSGEGDDKTYFLIVFYEPSKKSKVERAFKSVGNDLTEYEQVVVDPDAKEDAEEKFMWAHGEGNAGECILSEFEYQVTEKGTAEYDDPWGPTHPEGKFWE</sequence>
<feature type="non-terminal residue" evidence="3">
    <location>
        <position position="563"/>
    </location>
</feature>
<dbReference type="EMBL" id="CAJNNV010025159">
    <property type="protein sequence ID" value="CAE8612773.1"/>
    <property type="molecule type" value="Genomic_DNA"/>
</dbReference>
<dbReference type="OrthoDB" id="422359at2759"/>
<feature type="region of interest" description="Disordered" evidence="1">
    <location>
        <begin position="1"/>
        <end position="22"/>
    </location>
</feature>
<proteinExistence type="predicted"/>
<name>A0A813FJ17_POLGL</name>
<dbReference type="InterPro" id="IPR018962">
    <property type="entry name" value="DUF1995"/>
</dbReference>
<evidence type="ECO:0000313" key="3">
    <source>
        <dbReference type="EMBL" id="CAE8612773.1"/>
    </source>
</evidence>
<feature type="domain" description="DUF1995" evidence="2">
    <location>
        <begin position="98"/>
        <end position="353"/>
    </location>
</feature>
<comment type="caution">
    <text evidence="3">The sequence shown here is derived from an EMBL/GenBank/DDBJ whole genome shotgun (WGS) entry which is preliminary data.</text>
</comment>
<dbReference type="AlphaFoldDB" id="A0A813FJ17"/>
<organism evidence="3 4">
    <name type="scientific">Polarella glacialis</name>
    <name type="common">Dinoflagellate</name>
    <dbReference type="NCBI Taxonomy" id="89957"/>
    <lineage>
        <taxon>Eukaryota</taxon>
        <taxon>Sar</taxon>
        <taxon>Alveolata</taxon>
        <taxon>Dinophyceae</taxon>
        <taxon>Suessiales</taxon>
        <taxon>Suessiaceae</taxon>
        <taxon>Polarella</taxon>
    </lineage>
</organism>
<accession>A0A813FJ17</accession>
<protein>
    <recommendedName>
        <fullName evidence="2">DUF1995 domain-containing protein</fullName>
    </recommendedName>
</protein>
<dbReference type="Pfam" id="PF09353">
    <property type="entry name" value="DUF1995"/>
    <property type="match status" value="1"/>
</dbReference>
<reference evidence="3" key="1">
    <citation type="submission" date="2021-02" db="EMBL/GenBank/DDBJ databases">
        <authorList>
            <person name="Dougan E. K."/>
            <person name="Rhodes N."/>
            <person name="Thang M."/>
            <person name="Chan C."/>
        </authorList>
    </citation>
    <scope>NUCLEOTIDE SEQUENCE</scope>
</reference>
<evidence type="ECO:0000259" key="2">
    <source>
        <dbReference type="Pfam" id="PF09353"/>
    </source>
</evidence>
<gene>
    <name evidence="3" type="ORF">PGLA1383_LOCUS30561</name>
</gene>
<dbReference type="Proteomes" id="UP000654075">
    <property type="component" value="Unassembled WGS sequence"/>
</dbReference>
<keyword evidence="4" id="KW-1185">Reference proteome</keyword>